<feature type="binding site" evidence="10">
    <location>
        <position position="12"/>
    </location>
    <ligand>
        <name>Mg(2+)</name>
        <dbReference type="ChEBI" id="CHEBI:18420"/>
    </ligand>
</feature>
<evidence type="ECO:0000256" key="1">
    <source>
        <dbReference type="ARBA" id="ARBA00004496"/>
    </source>
</evidence>
<evidence type="ECO:0000256" key="10">
    <source>
        <dbReference type="PIRSR" id="PIRSR004682-4"/>
    </source>
</evidence>
<evidence type="ECO:0000256" key="2">
    <source>
        <dbReference type="ARBA" id="ARBA00022490"/>
    </source>
</evidence>
<dbReference type="AlphaFoldDB" id="A0A937AHU1"/>
<feature type="binding site" evidence="10">
    <location>
        <position position="127"/>
    </location>
    <ligand>
        <name>Mg(2+)</name>
        <dbReference type="ChEBI" id="CHEBI:18420"/>
    </ligand>
</feature>
<feature type="site" description="Stabilizes the phosphoryl group" evidence="9">
    <location>
        <position position="53"/>
    </location>
</feature>
<keyword evidence="12" id="KW-1185">Reference proteome</keyword>
<dbReference type="GO" id="GO:0005975">
    <property type="term" value="P:carbohydrate metabolic process"/>
    <property type="evidence" value="ECO:0007669"/>
    <property type="project" value="InterPro"/>
</dbReference>
<dbReference type="Pfam" id="PF13242">
    <property type="entry name" value="Hydrolase_like"/>
    <property type="match status" value="1"/>
</dbReference>
<evidence type="ECO:0000256" key="8">
    <source>
        <dbReference type="PIRSR" id="PIRSR004682-1"/>
    </source>
</evidence>
<protein>
    <recommendedName>
        <fullName evidence="6 7">D,D-heptose 1,7-bisphosphate phosphatase</fullName>
        <ecNumber evidence="7">3.1.3.-</ecNumber>
    </recommendedName>
</protein>
<accession>A0A937AHU1</accession>
<dbReference type="SUPFAM" id="SSF56784">
    <property type="entry name" value="HAD-like"/>
    <property type="match status" value="1"/>
</dbReference>
<dbReference type="PIRSF" id="PIRSF004682">
    <property type="entry name" value="GmhB"/>
    <property type="match status" value="1"/>
</dbReference>
<dbReference type="InterPro" id="IPR023214">
    <property type="entry name" value="HAD_sf"/>
</dbReference>
<dbReference type="PANTHER" id="PTHR42891">
    <property type="entry name" value="D-GLYCERO-BETA-D-MANNO-HEPTOSE-1,7-BISPHOSPHATE 7-PHOSPHATASE"/>
    <property type="match status" value="1"/>
</dbReference>
<keyword evidence="4 7" id="KW-0378">Hydrolase</keyword>
<keyword evidence="2 7" id="KW-0963">Cytoplasm</keyword>
<dbReference type="EMBL" id="JAERQG010000004">
    <property type="protein sequence ID" value="MBL0766463.1"/>
    <property type="molecule type" value="Genomic_DNA"/>
</dbReference>
<feature type="binding site" evidence="10">
    <location>
        <position position="10"/>
    </location>
    <ligand>
        <name>Mg(2+)</name>
        <dbReference type="ChEBI" id="CHEBI:18420"/>
    </ligand>
</feature>
<dbReference type="Proteomes" id="UP000642920">
    <property type="component" value="Unassembled WGS sequence"/>
</dbReference>
<comment type="cofactor">
    <cofactor evidence="10">
        <name>Mg(2+)</name>
        <dbReference type="ChEBI" id="CHEBI:18420"/>
    </cofactor>
</comment>
<dbReference type="NCBIfam" id="TIGR01662">
    <property type="entry name" value="HAD-SF-IIIA"/>
    <property type="match status" value="1"/>
</dbReference>
<organism evidence="11 12">
    <name type="scientific">Marivirga atlantica</name>
    <dbReference type="NCBI Taxonomy" id="1548457"/>
    <lineage>
        <taxon>Bacteria</taxon>
        <taxon>Pseudomonadati</taxon>
        <taxon>Bacteroidota</taxon>
        <taxon>Cytophagia</taxon>
        <taxon>Cytophagales</taxon>
        <taxon>Marivirgaceae</taxon>
        <taxon>Marivirga</taxon>
    </lineage>
</organism>
<feature type="active site" description="Proton donor" evidence="8">
    <location>
        <position position="12"/>
    </location>
</feature>
<evidence type="ECO:0000256" key="5">
    <source>
        <dbReference type="ARBA" id="ARBA00023277"/>
    </source>
</evidence>
<comment type="caution">
    <text evidence="11">The sequence shown here is derived from an EMBL/GenBank/DDBJ whole genome shotgun (WGS) entry which is preliminary data.</text>
</comment>
<dbReference type="NCBIfam" id="TIGR01656">
    <property type="entry name" value="Histidinol-ppas"/>
    <property type="match status" value="1"/>
</dbReference>
<evidence type="ECO:0000256" key="3">
    <source>
        <dbReference type="ARBA" id="ARBA00022723"/>
    </source>
</evidence>
<dbReference type="InterPro" id="IPR006543">
    <property type="entry name" value="Histidinol-phos"/>
</dbReference>
<dbReference type="GO" id="GO:0005737">
    <property type="term" value="C:cytoplasm"/>
    <property type="evidence" value="ECO:0007669"/>
    <property type="project" value="UniProtKB-SubCell"/>
</dbReference>
<dbReference type="InterPro" id="IPR004446">
    <property type="entry name" value="Heptose_bisP_phosphatase"/>
</dbReference>
<gene>
    <name evidence="11" type="ORF">JKP34_14445</name>
</gene>
<evidence type="ECO:0000256" key="9">
    <source>
        <dbReference type="PIRSR" id="PIRSR004682-3"/>
    </source>
</evidence>
<dbReference type="RefSeq" id="WP_201923002.1">
    <property type="nucleotide sequence ID" value="NZ_JAERQG010000004.1"/>
</dbReference>
<dbReference type="InterPro" id="IPR036412">
    <property type="entry name" value="HAD-like_sf"/>
</dbReference>
<dbReference type="GO" id="GO:0016791">
    <property type="term" value="F:phosphatase activity"/>
    <property type="evidence" value="ECO:0007669"/>
    <property type="project" value="InterPro"/>
</dbReference>
<comment type="subcellular location">
    <subcellularLocation>
        <location evidence="1 7">Cytoplasm</location>
    </subcellularLocation>
</comment>
<dbReference type="PANTHER" id="PTHR42891:SF1">
    <property type="entry name" value="D-GLYCERO-BETA-D-MANNO-HEPTOSE-1,7-BISPHOSPHATE 7-PHOSPHATASE"/>
    <property type="match status" value="1"/>
</dbReference>
<comment type="similarity">
    <text evidence="7">Belongs to the gmhB family.</text>
</comment>
<keyword evidence="3 10" id="KW-0479">Metal-binding</keyword>
<keyword evidence="5 7" id="KW-0119">Carbohydrate metabolism</keyword>
<evidence type="ECO:0000313" key="12">
    <source>
        <dbReference type="Proteomes" id="UP000642920"/>
    </source>
</evidence>
<evidence type="ECO:0000256" key="4">
    <source>
        <dbReference type="ARBA" id="ARBA00022801"/>
    </source>
</evidence>
<feature type="site" description="Contributes to substrate recognition" evidence="9">
    <location>
        <position position="101"/>
    </location>
</feature>
<name>A0A937AHU1_9BACT</name>
<keyword evidence="10" id="KW-0460">Magnesium</keyword>
<feature type="site" description="Stabilizes the phosphoryl group" evidence="9">
    <location>
        <position position="102"/>
    </location>
</feature>
<evidence type="ECO:0000313" key="11">
    <source>
        <dbReference type="EMBL" id="MBL0766463.1"/>
    </source>
</evidence>
<dbReference type="InterPro" id="IPR006549">
    <property type="entry name" value="HAD-SF_hydro_IIIA"/>
</dbReference>
<evidence type="ECO:0000256" key="7">
    <source>
        <dbReference type="PIRNR" id="PIRNR004682"/>
    </source>
</evidence>
<sequence>MKRKSCIFLDRDGVLNRERGDYTYKLEHFEILDGVKEAIQLAKESGFLLIVITNQGGVAKGLYTLNDVMLCHDFLQSETNYSINDIYVAPMHPSVSESLLRKPDSLMFEKAIAKYNIDPQTSWMIGDSERDLIAAAKVGISGYFIRTRKDFPAAKKRASSLLEAVKNIIGAK</sequence>
<dbReference type="Gene3D" id="3.40.50.1000">
    <property type="entry name" value="HAD superfamily/HAD-like"/>
    <property type="match status" value="1"/>
</dbReference>
<dbReference type="EC" id="3.1.3.-" evidence="7"/>
<dbReference type="GO" id="GO:0046872">
    <property type="term" value="F:metal ion binding"/>
    <property type="evidence" value="ECO:0007669"/>
    <property type="project" value="UniProtKB-KW"/>
</dbReference>
<proteinExistence type="inferred from homology"/>
<evidence type="ECO:0000256" key="6">
    <source>
        <dbReference type="ARBA" id="ARBA00031828"/>
    </source>
</evidence>
<feature type="active site" description="Nucleophile" evidence="8">
    <location>
        <position position="10"/>
    </location>
</feature>
<reference evidence="11" key="1">
    <citation type="submission" date="2021-01" db="EMBL/GenBank/DDBJ databases">
        <title>Marivirga sp. nov., isolated from intertidal surface sediments.</title>
        <authorList>
            <person name="Zhang M."/>
        </authorList>
    </citation>
    <scope>NUCLEOTIDE SEQUENCE</scope>
    <source>
        <strain evidence="11">SM1354</strain>
    </source>
</reference>